<dbReference type="InterPro" id="IPR010642">
    <property type="entry name" value="Invasion_prot_B"/>
</dbReference>
<feature type="signal peptide" evidence="2">
    <location>
        <begin position="1"/>
        <end position="22"/>
    </location>
</feature>
<feature type="compositionally biased region" description="Low complexity" evidence="1">
    <location>
        <begin position="28"/>
        <end position="53"/>
    </location>
</feature>
<reference evidence="3 4" key="1">
    <citation type="submission" date="2023-05" db="EMBL/GenBank/DDBJ databases">
        <title>Sedimentitalea sp. nov. JM2-8.</title>
        <authorList>
            <person name="Huang J."/>
        </authorList>
    </citation>
    <scope>NUCLEOTIDE SEQUENCE [LARGE SCALE GENOMIC DNA]</scope>
    <source>
        <strain evidence="3 4">JM2-8</strain>
    </source>
</reference>
<organism evidence="3 4">
    <name type="scientific">Sedimentitalea xiamensis</name>
    <dbReference type="NCBI Taxonomy" id="3050037"/>
    <lineage>
        <taxon>Bacteria</taxon>
        <taxon>Pseudomonadati</taxon>
        <taxon>Pseudomonadota</taxon>
        <taxon>Alphaproteobacteria</taxon>
        <taxon>Rhodobacterales</taxon>
        <taxon>Paracoccaceae</taxon>
        <taxon>Sedimentitalea</taxon>
    </lineage>
</organism>
<dbReference type="RefSeq" id="WP_284484566.1">
    <property type="nucleotide sequence ID" value="NZ_JASNJE010000005.1"/>
</dbReference>
<evidence type="ECO:0000256" key="2">
    <source>
        <dbReference type="SAM" id="SignalP"/>
    </source>
</evidence>
<feature type="compositionally biased region" description="Polar residues" evidence="1">
    <location>
        <begin position="54"/>
        <end position="63"/>
    </location>
</feature>
<dbReference type="InterPro" id="IPR038696">
    <property type="entry name" value="IalB_sf"/>
</dbReference>
<evidence type="ECO:0000313" key="3">
    <source>
        <dbReference type="EMBL" id="MDK3072625.1"/>
    </source>
</evidence>
<feature type="region of interest" description="Disordered" evidence="1">
    <location>
        <begin position="28"/>
        <end position="66"/>
    </location>
</feature>
<evidence type="ECO:0000256" key="1">
    <source>
        <dbReference type="SAM" id="MobiDB-lite"/>
    </source>
</evidence>
<gene>
    <name evidence="3" type="ORF">QO034_05840</name>
</gene>
<accession>A0ABT7FBY2</accession>
<name>A0ABT7FBY2_9RHOB</name>
<comment type="caution">
    <text evidence="3">The sequence shown here is derived from an EMBL/GenBank/DDBJ whole genome shotgun (WGS) entry which is preliminary data.</text>
</comment>
<sequence>MYRLPTSAAAIALCALMAPAFAQDATTDAPAEAPAAEAPAEAPAAEATAPETPNQLDLGQSVSEGPKQGERYAKETFGDWTLACIKTEGETDPCSLLQILRDDSENPVAEVSLFRIDNGGQAVAGATVLVPLETLLTAQLTIAVDDGPGKRYNFAFCNPLGCAAQIGLTQEDVDAFKRGSKATVSIVPAPAPDQVVALTMSLSGFTAGFDAVDVLKQ</sequence>
<dbReference type="Gene3D" id="2.60.40.1880">
    <property type="entry name" value="Invasion associated locus B (IalB) protein"/>
    <property type="match status" value="1"/>
</dbReference>
<protein>
    <submittedName>
        <fullName evidence="3">Invasion associated locus B family protein</fullName>
    </submittedName>
</protein>
<keyword evidence="4" id="KW-1185">Reference proteome</keyword>
<dbReference type="Pfam" id="PF06776">
    <property type="entry name" value="IalB"/>
    <property type="match status" value="1"/>
</dbReference>
<dbReference type="EMBL" id="JASNJE010000005">
    <property type="protein sequence ID" value="MDK3072625.1"/>
    <property type="molecule type" value="Genomic_DNA"/>
</dbReference>
<keyword evidence="2" id="KW-0732">Signal</keyword>
<dbReference type="Proteomes" id="UP001227126">
    <property type="component" value="Unassembled WGS sequence"/>
</dbReference>
<feature type="chain" id="PRO_5045369366" evidence="2">
    <location>
        <begin position="23"/>
        <end position="217"/>
    </location>
</feature>
<evidence type="ECO:0000313" key="4">
    <source>
        <dbReference type="Proteomes" id="UP001227126"/>
    </source>
</evidence>
<proteinExistence type="predicted"/>